<comment type="caution">
    <text evidence="2">The sequence shown here is derived from an EMBL/GenBank/DDBJ whole genome shotgun (WGS) entry which is preliminary data.</text>
</comment>
<proteinExistence type="predicted"/>
<dbReference type="OrthoDB" id="8558970at2"/>
<name>A0A318GZA1_9BURK</name>
<dbReference type="Gene3D" id="1.10.4060.10">
    <property type="entry name" value="BPP1347 like domain"/>
    <property type="match status" value="1"/>
</dbReference>
<dbReference type="EMBL" id="QJJS01000015">
    <property type="protein sequence ID" value="PXW94141.1"/>
    <property type="molecule type" value="Genomic_DNA"/>
</dbReference>
<dbReference type="Pfam" id="PF02190">
    <property type="entry name" value="LON_substr_bdg"/>
    <property type="match status" value="1"/>
</dbReference>
<dbReference type="InterPro" id="IPR003111">
    <property type="entry name" value="Lon_prtase_N"/>
</dbReference>
<accession>A0A318GZA1</accession>
<evidence type="ECO:0000259" key="1">
    <source>
        <dbReference type="PROSITE" id="PS51787"/>
    </source>
</evidence>
<dbReference type="Proteomes" id="UP000247811">
    <property type="component" value="Unassembled WGS sequence"/>
</dbReference>
<dbReference type="AlphaFoldDB" id="A0A318GZA1"/>
<dbReference type="PROSITE" id="PS51787">
    <property type="entry name" value="LON_N"/>
    <property type="match status" value="1"/>
</dbReference>
<dbReference type="InterPro" id="IPR015947">
    <property type="entry name" value="PUA-like_sf"/>
</dbReference>
<feature type="domain" description="Lon N-terminal" evidence="1">
    <location>
        <begin position="3"/>
        <end position="204"/>
    </location>
</feature>
<dbReference type="PANTHER" id="PTHR46732:SF8">
    <property type="entry name" value="ATP-DEPENDENT PROTEASE LA (LON) DOMAIN PROTEIN"/>
    <property type="match status" value="1"/>
</dbReference>
<evidence type="ECO:0000313" key="3">
    <source>
        <dbReference type="Proteomes" id="UP000247811"/>
    </source>
</evidence>
<dbReference type="PANTHER" id="PTHR46732">
    <property type="entry name" value="ATP-DEPENDENT PROTEASE LA (LON) DOMAIN PROTEIN"/>
    <property type="match status" value="1"/>
</dbReference>
<organism evidence="2 3">
    <name type="scientific">Sphaerotilus hippei</name>
    <dbReference type="NCBI Taxonomy" id="744406"/>
    <lineage>
        <taxon>Bacteria</taxon>
        <taxon>Pseudomonadati</taxon>
        <taxon>Pseudomonadota</taxon>
        <taxon>Betaproteobacteria</taxon>
        <taxon>Burkholderiales</taxon>
        <taxon>Sphaerotilaceae</taxon>
        <taxon>Sphaerotilus</taxon>
    </lineage>
</organism>
<dbReference type="SMART" id="SM00464">
    <property type="entry name" value="LON"/>
    <property type="match status" value="1"/>
</dbReference>
<reference evidence="2 3" key="1">
    <citation type="submission" date="2018-05" db="EMBL/GenBank/DDBJ databases">
        <title>Genomic Encyclopedia of Type Strains, Phase IV (KMG-IV): sequencing the most valuable type-strain genomes for metagenomic binning, comparative biology and taxonomic classification.</title>
        <authorList>
            <person name="Goeker M."/>
        </authorList>
    </citation>
    <scope>NUCLEOTIDE SEQUENCE [LARGE SCALE GENOMIC DNA]</scope>
    <source>
        <strain evidence="2 3">DSM 566</strain>
    </source>
</reference>
<keyword evidence="3" id="KW-1185">Reference proteome</keyword>
<sequence>MSAPALPSELALFPLHTVLFPQGQLGLQIFEARYLDLMAHCLRHGEGFGVVTLIQGSEVRRSDEPMSCEPVGCLARLISCDSEQAGLLHVRCRGSQRFELSSSPRQERDGLWRAGVSWLDDDPPVRPADEVRSTVEALRTTVDTLAAQGSEPFLSPWHYDDAGWVANRWSELLPLPAATKQRLMALRDPGARLALVHGFLRRQQIIAASAGDA</sequence>
<evidence type="ECO:0000313" key="2">
    <source>
        <dbReference type="EMBL" id="PXW94141.1"/>
    </source>
</evidence>
<dbReference type="InterPro" id="IPR046336">
    <property type="entry name" value="Lon_prtase_N_sf"/>
</dbReference>
<dbReference type="SUPFAM" id="SSF88697">
    <property type="entry name" value="PUA domain-like"/>
    <property type="match status" value="1"/>
</dbReference>
<dbReference type="RefSeq" id="WP_110401653.1">
    <property type="nucleotide sequence ID" value="NZ_QJJS01000015.1"/>
</dbReference>
<protein>
    <recommendedName>
        <fullName evidence="1">Lon N-terminal domain-containing protein</fullName>
    </recommendedName>
</protein>
<gene>
    <name evidence="2" type="ORF">C7444_11534</name>
</gene>
<dbReference type="Gene3D" id="2.30.130.40">
    <property type="entry name" value="LON domain-like"/>
    <property type="match status" value="1"/>
</dbReference>